<evidence type="ECO:0000313" key="2">
    <source>
        <dbReference type="Proteomes" id="UP000887159"/>
    </source>
</evidence>
<accession>A0A8X6WBJ1</accession>
<comment type="caution">
    <text evidence="1">The sequence shown here is derived from an EMBL/GenBank/DDBJ whole genome shotgun (WGS) entry which is preliminary data.</text>
</comment>
<dbReference type="EMBL" id="BMAU01021400">
    <property type="protein sequence ID" value="GFY31705.1"/>
    <property type="molecule type" value="Genomic_DNA"/>
</dbReference>
<organism evidence="1 2">
    <name type="scientific">Trichonephila clavipes</name>
    <name type="common">Golden silk orbweaver</name>
    <name type="synonym">Nephila clavipes</name>
    <dbReference type="NCBI Taxonomy" id="2585209"/>
    <lineage>
        <taxon>Eukaryota</taxon>
        <taxon>Metazoa</taxon>
        <taxon>Ecdysozoa</taxon>
        <taxon>Arthropoda</taxon>
        <taxon>Chelicerata</taxon>
        <taxon>Arachnida</taxon>
        <taxon>Araneae</taxon>
        <taxon>Araneomorphae</taxon>
        <taxon>Entelegynae</taxon>
        <taxon>Araneoidea</taxon>
        <taxon>Nephilidae</taxon>
        <taxon>Trichonephila</taxon>
    </lineage>
</organism>
<evidence type="ECO:0000313" key="1">
    <source>
        <dbReference type="EMBL" id="GFY31705.1"/>
    </source>
</evidence>
<dbReference type="InterPro" id="IPR012337">
    <property type="entry name" value="RNaseH-like_sf"/>
</dbReference>
<name>A0A8X6WBJ1_TRICX</name>
<protein>
    <submittedName>
        <fullName evidence="1">Uncharacterized protein</fullName>
    </submittedName>
</protein>
<dbReference type="SUPFAM" id="SSF53098">
    <property type="entry name" value="Ribonuclease H-like"/>
    <property type="match status" value="1"/>
</dbReference>
<dbReference type="Proteomes" id="UP000887159">
    <property type="component" value="Unassembled WGS sequence"/>
</dbReference>
<sequence>MCVTDGASMMVKFGKIMSCEYHLCYAHAMHLAVCDVLYNKQIDLAENTVEVEDKSHEEDNDESEELVEDLDKALDLEFESGVGTDALFHVTYAEKNSITNINETIKKNRNVVKLFRKSPIKNDILQNYVKEEFGCEKMVCLDTKTRWNSLLAMLERFLEIKSSISKALIDIKRRTNDGQCRV</sequence>
<dbReference type="AlphaFoldDB" id="A0A8X6WBJ1"/>
<gene>
    <name evidence="1" type="primary">AVEN_105830_1</name>
    <name evidence="1" type="ORF">TNCV_4200161</name>
</gene>
<keyword evidence="2" id="KW-1185">Reference proteome</keyword>
<reference evidence="1" key="1">
    <citation type="submission" date="2020-08" db="EMBL/GenBank/DDBJ databases">
        <title>Multicomponent nature underlies the extraordinary mechanical properties of spider dragline silk.</title>
        <authorList>
            <person name="Kono N."/>
            <person name="Nakamura H."/>
            <person name="Mori M."/>
            <person name="Yoshida Y."/>
            <person name="Ohtoshi R."/>
            <person name="Malay A.D."/>
            <person name="Moran D.A.P."/>
            <person name="Tomita M."/>
            <person name="Numata K."/>
            <person name="Arakawa K."/>
        </authorList>
    </citation>
    <scope>NUCLEOTIDE SEQUENCE</scope>
</reference>
<proteinExistence type="predicted"/>